<dbReference type="CDD" id="cd06433">
    <property type="entry name" value="GT_2_WfgS_like"/>
    <property type="match status" value="1"/>
</dbReference>
<dbReference type="InterPro" id="IPR050834">
    <property type="entry name" value="Glycosyltransf_2"/>
</dbReference>
<reference evidence="2" key="1">
    <citation type="submission" date="2021-04" db="EMBL/GenBank/DDBJ databases">
        <title>Draft genome assembly of strain Phenylobacterium sp. 20VBR1 using MiniION and Illumina platforms.</title>
        <authorList>
            <person name="Thomas F.A."/>
            <person name="Krishnan K.P."/>
            <person name="Sinha R.K."/>
        </authorList>
    </citation>
    <scope>NUCLEOTIDE SEQUENCE</scope>
    <source>
        <strain evidence="2">20VBR1</strain>
    </source>
</reference>
<evidence type="ECO:0000313" key="2">
    <source>
        <dbReference type="EMBL" id="MBR7619226.1"/>
    </source>
</evidence>
<evidence type="ECO:0000313" key="3">
    <source>
        <dbReference type="Proteomes" id="UP000622580"/>
    </source>
</evidence>
<dbReference type="Gene3D" id="3.90.550.10">
    <property type="entry name" value="Spore Coat Polysaccharide Biosynthesis Protein SpsA, Chain A"/>
    <property type="match status" value="1"/>
</dbReference>
<name>A0A941D1P8_9CAUL</name>
<dbReference type="RefSeq" id="WP_215339498.1">
    <property type="nucleotide sequence ID" value="NZ_JAGSGD010000001.1"/>
</dbReference>
<sequence>MASIAIVVAIYNGEATLDQCLASIETQSIPPSQLIVMDGGSKDGTVEILSRRSGMFSYWESRPDGGIYDAWNKALSHLTADWVWFIGCDDCLADAEVLSRMAALLDKTEAAVGLVYGKVAMVARSGRVSDVIGRPWADVRRRMQYSMVIPHTGLLARRALFERVGEFDAQYRIAGDYDWFMRAAAESGVRFTDDLLVNAGDEGLSGASETQVRTVREFGLICERQGRRRSLGWRWLLLKCQVKARLRAPLGAGGQGLVVDLFRSLTLRRPRGAGR</sequence>
<dbReference type="AlphaFoldDB" id="A0A941D1P8"/>
<dbReference type="InterPro" id="IPR029044">
    <property type="entry name" value="Nucleotide-diphossugar_trans"/>
</dbReference>
<feature type="domain" description="Glycosyltransferase 2-like" evidence="1">
    <location>
        <begin position="6"/>
        <end position="143"/>
    </location>
</feature>
<proteinExistence type="predicted"/>
<keyword evidence="3" id="KW-1185">Reference proteome</keyword>
<protein>
    <submittedName>
        <fullName evidence="2">Glycosyltransferase</fullName>
    </submittedName>
</protein>
<dbReference type="PANTHER" id="PTHR43685:SF2">
    <property type="entry name" value="GLYCOSYLTRANSFERASE 2-LIKE DOMAIN-CONTAINING PROTEIN"/>
    <property type="match status" value="1"/>
</dbReference>
<dbReference type="PANTHER" id="PTHR43685">
    <property type="entry name" value="GLYCOSYLTRANSFERASE"/>
    <property type="match status" value="1"/>
</dbReference>
<gene>
    <name evidence="2" type="ORF">JKL49_07470</name>
</gene>
<dbReference type="InterPro" id="IPR001173">
    <property type="entry name" value="Glyco_trans_2-like"/>
</dbReference>
<evidence type="ECO:0000259" key="1">
    <source>
        <dbReference type="Pfam" id="PF00535"/>
    </source>
</evidence>
<dbReference type="Pfam" id="PF00535">
    <property type="entry name" value="Glycos_transf_2"/>
    <property type="match status" value="1"/>
</dbReference>
<comment type="caution">
    <text evidence="2">The sequence shown here is derived from an EMBL/GenBank/DDBJ whole genome shotgun (WGS) entry which is preliminary data.</text>
</comment>
<dbReference type="SUPFAM" id="SSF53448">
    <property type="entry name" value="Nucleotide-diphospho-sugar transferases"/>
    <property type="match status" value="1"/>
</dbReference>
<accession>A0A941D1P8</accession>
<dbReference type="EMBL" id="JAGSGD010000001">
    <property type="protein sequence ID" value="MBR7619226.1"/>
    <property type="molecule type" value="Genomic_DNA"/>
</dbReference>
<dbReference type="Proteomes" id="UP000622580">
    <property type="component" value="Unassembled WGS sequence"/>
</dbReference>
<organism evidence="2 3">
    <name type="scientific">Phenylobacterium glaciei</name>
    <dbReference type="NCBI Taxonomy" id="2803784"/>
    <lineage>
        <taxon>Bacteria</taxon>
        <taxon>Pseudomonadati</taxon>
        <taxon>Pseudomonadota</taxon>
        <taxon>Alphaproteobacteria</taxon>
        <taxon>Caulobacterales</taxon>
        <taxon>Caulobacteraceae</taxon>
        <taxon>Phenylobacterium</taxon>
    </lineage>
</organism>